<organism evidence="3 4">
    <name type="scientific">Chryseobacterium sediminis</name>
    <dbReference type="NCBI Taxonomy" id="1679494"/>
    <lineage>
        <taxon>Bacteria</taxon>
        <taxon>Pseudomonadati</taxon>
        <taxon>Bacteroidota</taxon>
        <taxon>Flavobacteriia</taxon>
        <taxon>Flavobacteriales</taxon>
        <taxon>Weeksellaceae</taxon>
        <taxon>Chryseobacterium group</taxon>
        <taxon>Chryseobacterium</taxon>
    </lineage>
</organism>
<dbReference type="Pfam" id="PF00797">
    <property type="entry name" value="Acetyltransf_2"/>
    <property type="match status" value="1"/>
</dbReference>
<proteinExistence type="inferred from homology"/>
<dbReference type="RefSeq" id="WP_149834928.1">
    <property type="nucleotide sequence ID" value="NZ_VUNZ01000003.1"/>
</dbReference>
<protein>
    <submittedName>
        <fullName evidence="3">Arylamine N-acetyltransferase</fullName>
    </submittedName>
</protein>
<gene>
    <name evidence="3" type="ORF">FW780_17375</name>
</gene>
<evidence type="ECO:0000313" key="3">
    <source>
        <dbReference type="EMBL" id="KAA2220644.1"/>
    </source>
</evidence>
<accession>A0A5B2U233</accession>
<dbReference type="GO" id="GO:0016407">
    <property type="term" value="F:acetyltransferase activity"/>
    <property type="evidence" value="ECO:0007669"/>
    <property type="project" value="InterPro"/>
</dbReference>
<dbReference type="InterPro" id="IPR001447">
    <property type="entry name" value="Arylamine_N-AcTrfase"/>
</dbReference>
<dbReference type="OrthoDB" id="7181050at2"/>
<dbReference type="Gene3D" id="3.30.2140.10">
    <property type="entry name" value="Arylamine N-acetyltransferase"/>
    <property type="match status" value="1"/>
</dbReference>
<dbReference type="SUPFAM" id="SSF54001">
    <property type="entry name" value="Cysteine proteinases"/>
    <property type="match status" value="1"/>
</dbReference>
<dbReference type="AlphaFoldDB" id="A0A5B2U233"/>
<comment type="similarity">
    <text evidence="1 2">Belongs to the arylamine N-acetyltransferase family.</text>
</comment>
<reference evidence="3 4" key="1">
    <citation type="journal article" date="2015" name="Int. J. Syst. Evol. Microbiol.">
        <title>Chryseobacterium sediminis sp. nov., isolated from a river sediment.</title>
        <authorList>
            <person name="Kampfer P."/>
            <person name="Busse H.J."/>
            <person name="McInroy J.A."/>
            <person name="Glaeser S.P."/>
        </authorList>
    </citation>
    <scope>NUCLEOTIDE SEQUENCE [LARGE SCALE GENOMIC DNA]</scope>
    <source>
        <strain evidence="3 4">IMT-174</strain>
    </source>
</reference>
<dbReference type="EMBL" id="VUNZ01000003">
    <property type="protein sequence ID" value="KAA2220644.1"/>
    <property type="molecule type" value="Genomic_DNA"/>
</dbReference>
<comment type="caution">
    <text evidence="3">The sequence shown here is derived from an EMBL/GenBank/DDBJ whole genome shotgun (WGS) entry which is preliminary data.</text>
</comment>
<evidence type="ECO:0000313" key="4">
    <source>
        <dbReference type="Proteomes" id="UP000323082"/>
    </source>
</evidence>
<keyword evidence="3" id="KW-0808">Transferase</keyword>
<evidence type="ECO:0000256" key="2">
    <source>
        <dbReference type="RuleBase" id="RU003452"/>
    </source>
</evidence>
<dbReference type="PRINTS" id="PR01543">
    <property type="entry name" value="ANATRNSFRASE"/>
</dbReference>
<dbReference type="Proteomes" id="UP000323082">
    <property type="component" value="Unassembled WGS sequence"/>
</dbReference>
<dbReference type="PANTHER" id="PTHR11786:SF0">
    <property type="entry name" value="ARYLAMINE N-ACETYLTRANSFERASE 4-RELATED"/>
    <property type="match status" value="1"/>
</dbReference>
<sequence length="269" mass="31134">MNTLNLEKYFERIHFTGTPELSMEVLKTIHQLHPKHIPFENIDSYTGTVPSLNLEDVFKKLVTESRGGYCYEQNLLLSEVLKHLGFNVKLQLGRVVWGRQEDSVAAQTHLLLIVDFGGEKYIADCGFGTATLTAPILLNEEEPQQTPNGIFKVSHKEDTYTLWMLKEQWFPVYRFILEHVEPIDLTISNWYLSTHPDSHFKNKLILSKVDENARYTYTDHVLNIRSDHGEKESISIENDMQLYEILMNTFGLKENAVEALKSKAEVYRI</sequence>
<evidence type="ECO:0000256" key="1">
    <source>
        <dbReference type="ARBA" id="ARBA00006547"/>
    </source>
</evidence>
<name>A0A5B2U233_9FLAO</name>
<dbReference type="InterPro" id="IPR038765">
    <property type="entry name" value="Papain-like_cys_pep_sf"/>
</dbReference>
<dbReference type="PANTHER" id="PTHR11786">
    <property type="entry name" value="N-HYDROXYARYLAMINE O-ACETYLTRANSFERASE"/>
    <property type="match status" value="1"/>
</dbReference>
<dbReference type="Gene3D" id="2.40.128.150">
    <property type="entry name" value="Cysteine proteinases"/>
    <property type="match status" value="1"/>
</dbReference>